<sequence>MDVSRNFEQLATDLDRIRFGSKSNGSPPLNNNTDLAGYNTRPLSSSSSGGSSTSTHGGNKPQAPSGGSGGHQASYEPYWRDASFYKRRYEDAEETGGTKYQIVRTRKEGEEEEEQRDERGLRVTRNREALPNGNDARSVA</sequence>
<gene>
    <name evidence="2" type="primary">WBGene00283633</name>
</gene>
<reference evidence="2" key="2">
    <citation type="submission" date="2022-06" db="UniProtKB">
        <authorList>
            <consortium name="EnsemblMetazoa"/>
        </authorList>
    </citation>
    <scope>IDENTIFICATION</scope>
    <source>
        <strain evidence="2">PS312</strain>
    </source>
</reference>
<dbReference type="EnsemblMetazoa" id="PPA45264.1">
    <property type="protein sequence ID" value="PPA45264.1"/>
    <property type="gene ID" value="WBGene00283633"/>
</dbReference>
<keyword evidence="3" id="KW-1185">Reference proteome</keyword>
<dbReference type="Proteomes" id="UP000005239">
    <property type="component" value="Unassembled WGS sequence"/>
</dbReference>
<organism evidence="2 3">
    <name type="scientific">Pristionchus pacificus</name>
    <name type="common">Parasitic nematode worm</name>
    <dbReference type="NCBI Taxonomy" id="54126"/>
    <lineage>
        <taxon>Eukaryota</taxon>
        <taxon>Metazoa</taxon>
        <taxon>Ecdysozoa</taxon>
        <taxon>Nematoda</taxon>
        <taxon>Chromadorea</taxon>
        <taxon>Rhabditida</taxon>
        <taxon>Rhabditina</taxon>
        <taxon>Diplogasteromorpha</taxon>
        <taxon>Diplogasteroidea</taxon>
        <taxon>Neodiplogasteridae</taxon>
        <taxon>Pristionchus</taxon>
    </lineage>
</organism>
<evidence type="ECO:0000256" key="1">
    <source>
        <dbReference type="SAM" id="MobiDB-lite"/>
    </source>
</evidence>
<evidence type="ECO:0000313" key="2">
    <source>
        <dbReference type="EnsemblMetazoa" id="PPA45264.1"/>
    </source>
</evidence>
<accession>A0A2A6CEP5</accession>
<proteinExistence type="predicted"/>
<feature type="region of interest" description="Disordered" evidence="1">
    <location>
        <begin position="89"/>
        <end position="140"/>
    </location>
</feature>
<protein>
    <submittedName>
        <fullName evidence="2">Uncharacterized protein</fullName>
    </submittedName>
</protein>
<accession>A0A8R1Z3P1</accession>
<evidence type="ECO:0000313" key="3">
    <source>
        <dbReference type="Proteomes" id="UP000005239"/>
    </source>
</evidence>
<feature type="region of interest" description="Disordered" evidence="1">
    <location>
        <begin position="16"/>
        <end position="75"/>
    </location>
</feature>
<feature type="compositionally biased region" description="Low complexity" evidence="1">
    <location>
        <begin position="44"/>
        <end position="58"/>
    </location>
</feature>
<dbReference type="AlphaFoldDB" id="A0A2A6CEP5"/>
<reference evidence="3" key="1">
    <citation type="journal article" date="2008" name="Nat. Genet.">
        <title>The Pristionchus pacificus genome provides a unique perspective on nematode lifestyle and parasitism.</title>
        <authorList>
            <person name="Dieterich C."/>
            <person name="Clifton S.W."/>
            <person name="Schuster L.N."/>
            <person name="Chinwalla A."/>
            <person name="Delehaunty K."/>
            <person name="Dinkelacker I."/>
            <person name="Fulton L."/>
            <person name="Fulton R."/>
            <person name="Godfrey J."/>
            <person name="Minx P."/>
            <person name="Mitreva M."/>
            <person name="Roeseler W."/>
            <person name="Tian H."/>
            <person name="Witte H."/>
            <person name="Yang S.P."/>
            <person name="Wilson R.K."/>
            <person name="Sommer R.J."/>
        </authorList>
    </citation>
    <scope>NUCLEOTIDE SEQUENCE [LARGE SCALE GENOMIC DNA]</scope>
    <source>
        <strain evidence="3">PS312</strain>
    </source>
</reference>
<feature type="compositionally biased region" description="Basic and acidic residues" evidence="1">
    <location>
        <begin position="116"/>
        <end position="128"/>
    </location>
</feature>
<name>A0A2A6CEP5_PRIPA</name>
<feature type="compositionally biased region" description="Polar residues" evidence="1">
    <location>
        <begin position="21"/>
        <end position="34"/>
    </location>
</feature>